<name>A0ABQ9TQ36_SAGOE</name>
<reference evidence="1 2" key="1">
    <citation type="submission" date="2023-05" db="EMBL/GenBank/DDBJ databases">
        <title>B98-5 Cell Line De Novo Hybrid Assembly: An Optical Mapping Approach.</title>
        <authorList>
            <person name="Kananen K."/>
            <person name="Auerbach J.A."/>
            <person name="Kautto E."/>
            <person name="Blachly J.S."/>
        </authorList>
    </citation>
    <scope>NUCLEOTIDE SEQUENCE [LARGE SCALE GENOMIC DNA]</scope>
    <source>
        <strain evidence="1">B95-8</strain>
        <tissue evidence="1">Cell line</tissue>
    </source>
</reference>
<comment type="caution">
    <text evidence="1">The sequence shown here is derived from an EMBL/GenBank/DDBJ whole genome shotgun (WGS) entry which is preliminary data.</text>
</comment>
<gene>
    <name evidence="1" type="ORF">P7K49_032801</name>
</gene>
<protein>
    <submittedName>
        <fullName evidence="1">Uncharacterized protein</fullName>
    </submittedName>
</protein>
<evidence type="ECO:0000313" key="2">
    <source>
        <dbReference type="Proteomes" id="UP001266305"/>
    </source>
</evidence>
<sequence length="90" mass="9372">MTSDPSPPSSVSLGYLIAKHLRGAREFHSLGVETLIMSAVLPRGRPREIQVCQEQPGPAGSCKDMAHSGGGLESEAGIASRALLCSCPVL</sequence>
<accession>A0ABQ9TQ36</accession>
<keyword evidence="2" id="KW-1185">Reference proteome</keyword>
<dbReference type="EMBL" id="JASSZA010000019">
    <property type="protein sequence ID" value="KAK2086894.1"/>
    <property type="molecule type" value="Genomic_DNA"/>
</dbReference>
<dbReference type="Proteomes" id="UP001266305">
    <property type="component" value="Unassembled WGS sequence"/>
</dbReference>
<evidence type="ECO:0000313" key="1">
    <source>
        <dbReference type="EMBL" id="KAK2086894.1"/>
    </source>
</evidence>
<organism evidence="1 2">
    <name type="scientific">Saguinus oedipus</name>
    <name type="common">Cotton-top tamarin</name>
    <name type="synonym">Oedipomidas oedipus</name>
    <dbReference type="NCBI Taxonomy" id="9490"/>
    <lineage>
        <taxon>Eukaryota</taxon>
        <taxon>Metazoa</taxon>
        <taxon>Chordata</taxon>
        <taxon>Craniata</taxon>
        <taxon>Vertebrata</taxon>
        <taxon>Euteleostomi</taxon>
        <taxon>Mammalia</taxon>
        <taxon>Eutheria</taxon>
        <taxon>Euarchontoglires</taxon>
        <taxon>Primates</taxon>
        <taxon>Haplorrhini</taxon>
        <taxon>Platyrrhini</taxon>
        <taxon>Cebidae</taxon>
        <taxon>Callitrichinae</taxon>
        <taxon>Saguinus</taxon>
    </lineage>
</organism>
<proteinExistence type="predicted"/>